<protein>
    <recommendedName>
        <fullName evidence="2">Protein kinase</fullName>
    </recommendedName>
</protein>
<reference evidence="1" key="1">
    <citation type="submission" date="2006-09" db="EMBL/GenBank/DDBJ databases">
        <title>Complete sequence of Rhodopseudomonas palustris BisA53.</title>
        <authorList>
            <consortium name="US DOE Joint Genome Institute"/>
            <person name="Copeland A."/>
            <person name="Lucas S."/>
            <person name="Lapidus A."/>
            <person name="Barry K."/>
            <person name="Detter J.C."/>
            <person name="Glavina del Rio T."/>
            <person name="Hammon N."/>
            <person name="Israni S."/>
            <person name="Dalin E."/>
            <person name="Tice H."/>
            <person name="Pitluck S."/>
            <person name="Chain P."/>
            <person name="Malfatti S."/>
            <person name="Shin M."/>
            <person name="Vergez L."/>
            <person name="Schmutz J."/>
            <person name="Larimer F."/>
            <person name="Land M."/>
            <person name="Hauser L."/>
            <person name="Pelletier D.A."/>
            <person name="Kyrpides N."/>
            <person name="Kim E."/>
            <person name="Harwood C.S."/>
            <person name="Oda Y."/>
            <person name="Richardson P."/>
        </authorList>
    </citation>
    <scope>NUCLEOTIDE SEQUENCE [LARGE SCALE GENOMIC DNA]</scope>
    <source>
        <strain evidence="1">BisA53</strain>
    </source>
</reference>
<dbReference type="AlphaFoldDB" id="Q07I10"/>
<dbReference type="KEGG" id="rpe:RPE_4504"/>
<dbReference type="EMBL" id="CP000463">
    <property type="protein sequence ID" value="ABJ08424.1"/>
    <property type="molecule type" value="Genomic_DNA"/>
</dbReference>
<dbReference type="eggNOG" id="ENOG502Z7KN">
    <property type="taxonomic scope" value="Bacteria"/>
</dbReference>
<proteinExistence type="predicted"/>
<gene>
    <name evidence="1" type="ordered locus">RPE_4504</name>
</gene>
<dbReference type="STRING" id="316055.RPE_4504"/>
<evidence type="ECO:0000313" key="1">
    <source>
        <dbReference type="EMBL" id="ABJ08424.1"/>
    </source>
</evidence>
<accession>Q07I10</accession>
<evidence type="ECO:0008006" key="2">
    <source>
        <dbReference type="Google" id="ProtNLM"/>
    </source>
</evidence>
<organism evidence="1">
    <name type="scientific">Rhodopseudomonas palustris (strain BisA53)</name>
    <dbReference type="NCBI Taxonomy" id="316055"/>
    <lineage>
        <taxon>Bacteria</taxon>
        <taxon>Pseudomonadati</taxon>
        <taxon>Pseudomonadota</taxon>
        <taxon>Alphaproteobacteria</taxon>
        <taxon>Hyphomicrobiales</taxon>
        <taxon>Nitrobacteraceae</taxon>
        <taxon>Rhodopseudomonas</taxon>
    </lineage>
</organism>
<sequence length="243" mass="25663">MNEAAEFRVSVTDTSSWTPVGGQIGSNPGGSYQAPDGVRWYLKTPSSNDHVRNELLANRLYRLAGAEVPDLALVIHDGRLALASRVVKGLTLADLVGTAAEMARAAVCDHFAADAWLANRDVLGADLDNVLVCGGGLVMRIDQGGALRFRAQGSLKTDFGPEPIEFETLRDPKRNAVSASVFGAIDREQLRASLRRVAAIDDGAIRDTVLGVCGASAEAESLAALLIARRDDLARRGDALAAG</sequence>
<name>Q07I10_RHOP5</name>
<dbReference type="HOGENOM" id="CLU_1159985_0_0_5"/>
<dbReference type="OrthoDB" id="9806482at2"/>